<reference evidence="1 2" key="1">
    <citation type="submission" date="2014-04" db="EMBL/GenBank/DDBJ databases">
        <authorList>
            <consortium name="DOE Joint Genome Institute"/>
            <person name="Kuo A."/>
            <person name="Kohler A."/>
            <person name="Costa M.D."/>
            <person name="Nagy L.G."/>
            <person name="Floudas D."/>
            <person name="Copeland A."/>
            <person name="Barry K.W."/>
            <person name="Cichocki N."/>
            <person name="Veneault-Fourrey C."/>
            <person name="LaButti K."/>
            <person name="Lindquist E.A."/>
            <person name="Lipzen A."/>
            <person name="Lundell T."/>
            <person name="Morin E."/>
            <person name="Murat C."/>
            <person name="Sun H."/>
            <person name="Tunlid A."/>
            <person name="Henrissat B."/>
            <person name="Grigoriev I.V."/>
            <person name="Hibbett D.S."/>
            <person name="Martin F."/>
            <person name="Nordberg H.P."/>
            <person name="Cantor M.N."/>
            <person name="Hua S.X."/>
        </authorList>
    </citation>
    <scope>NUCLEOTIDE SEQUENCE [LARGE SCALE GENOMIC DNA]</scope>
    <source>
        <strain evidence="1 2">441</strain>
    </source>
</reference>
<dbReference type="AlphaFoldDB" id="A0A0C9Z6K5"/>
<sequence>IPWDTPFTILQDSAANIVLRRAPEPPHSLRPLHNASKHLTLTELVDATLGPVHSDMVGQSDLYSAFAGSLCTFLVSCHPIGAREFPFRRRKVCK</sequence>
<reference evidence="2" key="2">
    <citation type="submission" date="2015-01" db="EMBL/GenBank/DDBJ databases">
        <title>Evolutionary Origins and Diversification of the Mycorrhizal Mutualists.</title>
        <authorList>
            <consortium name="DOE Joint Genome Institute"/>
            <consortium name="Mycorrhizal Genomics Consortium"/>
            <person name="Kohler A."/>
            <person name="Kuo A."/>
            <person name="Nagy L.G."/>
            <person name="Floudas D."/>
            <person name="Copeland A."/>
            <person name="Barry K.W."/>
            <person name="Cichocki N."/>
            <person name="Veneault-Fourrey C."/>
            <person name="LaButti K."/>
            <person name="Lindquist E.A."/>
            <person name="Lipzen A."/>
            <person name="Lundell T."/>
            <person name="Morin E."/>
            <person name="Murat C."/>
            <person name="Riley R."/>
            <person name="Ohm R."/>
            <person name="Sun H."/>
            <person name="Tunlid A."/>
            <person name="Henrissat B."/>
            <person name="Grigoriev I.V."/>
            <person name="Hibbett D.S."/>
            <person name="Martin F."/>
        </authorList>
    </citation>
    <scope>NUCLEOTIDE SEQUENCE [LARGE SCALE GENOMIC DNA]</scope>
    <source>
        <strain evidence="2">441</strain>
    </source>
</reference>
<gene>
    <name evidence="1" type="ORF">PISMIDRAFT_687220</name>
</gene>
<protein>
    <submittedName>
        <fullName evidence="1">Uncharacterized protein</fullName>
    </submittedName>
</protein>
<dbReference type="EMBL" id="KN833888">
    <property type="protein sequence ID" value="KIK15513.1"/>
    <property type="molecule type" value="Genomic_DNA"/>
</dbReference>
<accession>A0A0C9Z6K5</accession>
<dbReference type="HOGENOM" id="CLU_2391988_0_0_1"/>
<name>A0A0C9Z6K5_9AGAM</name>
<feature type="non-terminal residue" evidence="1">
    <location>
        <position position="1"/>
    </location>
</feature>
<evidence type="ECO:0000313" key="2">
    <source>
        <dbReference type="Proteomes" id="UP000054018"/>
    </source>
</evidence>
<dbReference type="Proteomes" id="UP000054018">
    <property type="component" value="Unassembled WGS sequence"/>
</dbReference>
<evidence type="ECO:0000313" key="1">
    <source>
        <dbReference type="EMBL" id="KIK15513.1"/>
    </source>
</evidence>
<proteinExistence type="predicted"/>
<keyword evidence="2" id="KW-1185">Reference proteome</keyword>
<organism evidence="1 2">
    <name type="scientific">Pisolithus microcarpus 441</name>
    <dbReference type="NCBI Taxonomy" id="765257"/>
    <lineage>
        <taxon>Eukaryota</taxon>
        <taxon>Fungi</taxon>
        <taxon>Dikarya</taxon>
        <taxon>Basidiomycota</taxon>
        <taxon>Agaricomycotina</taxon>
        <taxon>Agaricomycetes</taxon>
        <taxon>Agaricomycetidae</taxon>
        <taxon>Boletales</taxon>
        <taxon>Sclerodermatineae</taxon>
        <taxon>Pisolithaceae</taxon>
        <taxon>Pisolithus</taxon>
    </lineage>
</organism>